<reference evidence="1 2" key="1">
    <citation type="journal article" date="2024" name="Int. J. Syst. Evol. Microbiol.">
        <title>Paenibacillus hexagrammi sp. nov., a novel bacterium isolated from the gut content of Hexagrammos agrammus.</title>
        <authorList>
            <person name="Jung H.K."/>
            <person name="Kim D.G."/>
            <person name="Zin H."/>
            <person name="Park J."/>
            <person name="Jung H."/>
            <person name="Kim Y.O."/>
            <person name="Kong H.J."/>
            <person name="Kim J.W."/>
            <person name="Kim Y.S."/>
        </authorList>
    </citation>
    <scope>NUCLEOTIDE SEQUENCE [LARGE SCALE GENOMIC DNA]</scope>
    <source>
        <strain evidence="1 2">YPD9-1</strain>
    </source>
</reference>
<dbReference type="Pfam" id="PF10764">
    <property type="entry name" value="Gin"/>
    <property type="match status" value="1"/>
</dbReference>
<sequence length="67" mass="7766">MEENRIGVCMICEQQRSGGIHIVSVFICDQCSSEIVRTDVEDRRYPFFVKQMRKVFHTGKSGTSTYM</sequence>
<dbReference type="InterPro" id="IPR019700">
    <property type="entry name" value="Sigma-G_inhibitor_Gin"/>
</dbReference>
<gene>
    <name evidence="1" type="ORF">L0M14_26970</name>
</gene>
<evidence type="ECO:0000313" key="2">
    <source>
        <dbReference type="Proteomes" id="UP001649230"/>
    </source>
</evidence>
<dbReference type="RefSeq" id="WP_235119482.1">
    <property type="nucleotide sequence ID" value="NZ_CP090978.1"/>
</dbReference>
<proteinExistence type="predicted"/>
<name>A0ABY3SIT8_9BACL</name>
<accession>A0ABY3SIT8</accession>
<dbReference type="EMBL" id="CP090978">
    <property type="protein sequence ID" value="UJF33144.1"/>
    <property type="molecule type" value="Genomic_DNA"/>
</dbReference>
<protein>
    <submittedName>
        <fullName evidence="1">Sigma factor G inhibitor Gin</fullName>
    </submittedName>
</protein>
<dbReference type="Proteomes" id="UP001649230">
    <property type="component" value="Chromosome"/>
</dbReference>
<evidence type="ECO:0000313" key="1">
    <source>
        <dbReference type="EMBL" id="UJF33144.1"/>
    </source>
</evidence>
<organism evidence="1 2">
    <name type="scientific">Paenibacillus hexagrammi</name>
    <dbReference type="NCBI Taxonomy" id="2908839"/>
    <lineage>
        <taxon>Bacteria</taxon>
        <taxon>Bacillati</taxon>
        <taxon>Bacillota</taxon>
        <taxon>Bacilli</taxon>
        <taxon>Bacillales</taxon>
        <taxon>Paenibacillaceae</taxon>
        <taxon>Paenibacillus</taxon>
    </lineage>
</organism>
<keyword evidence="2" id="KW-1185">Reference proteome</keyword>